<dbReference type="KEGG" id="dalk:DSCA_61340"/>
<dbReference type="AlphaFoldDB" id="A0A5K7Z140"/>
<reference evidence="1 2" key="1">
    <citation type="submission" date="2019-11" db="EMBL/GenBank/DDBJ databases">
        <title>Comparative genomics of hydrocarbon-degrading Desulfosarcina strains.</title>
        <authorList>
            <person name="Watanabe M."/>
            <person name="Kojima H."/>
            <person name="Fukui M."/>
        </authorList>
    </citation>
    <scope>NUCLEOTIDE SEQUENCE [LARGE SCALE GENOMIC DNA]</scope>
    <source>
        <strain evidence="1 2">PL12</strain>
    </source>
</reference>
<sequence>MPPGHVDTAEAFRANARQVAGSEWKKLDQDARTLLKSELGHGPDRDDVVAVYVGSA</sequence>
<protein>
    <submittedName>
        <fullName evidence="1">Uncharacterized protein</fullName>
    </submittedName>
</protein>
<dbReference type="EMBL" id="AP021874">
    <property type="protein sequence ID" value="BBO72204.1"/>
    <property type="molecule type" value="Genomic_DNA"/>
</dbReference>
<evidence type="ECO:0000313" key="2">
    <source>
        <dbReference type="Proteomes" id="UP000427906"/>
    </source>
</evidence>
<organism evidence="1 2">
    <name type="scientific">Desulfosarcina alkanivorans</name>
    <dbReference type="NCBI Taxonomy" id="571177"/>
    <lineage>
        <taxon>Bacteria</taxon>
        <taxon>Pseudomonadati</taxon>
        <taxon>Thermodesulfobacteriota</taxon>
        <taxon>Desulfobacteria</taxon>
        <taxon>Desulfobacterales</taxon>
        <taxon>Desulfosarcinaceae</taxon>
        <taxon>Desulfosarcina</taxon>
    </lineage>
</organism>
<dbReference type="Proteomes" id="UP000427906">
    <property type="component" value="Chromosome"/>
</dbReference>
<evidence type="ECO:0000313" key="1">
    <source>
        <dbReference type="EMBL" id="BBO72204.1"/>
    </source>
</evidence>
<keyword evidence="2" id="KW-1185">Reference proteome</keyword>
<accession>A0A5K7Z140</accession>
<proteinExistence type="predicted"/>
<gene>
    <name evidence="1" type="ORF">DSCA_61340</name>
</gene>
<name>A0A5K7Z140_9BACT</name>